<evidence type="ECO:0000313" key="3">
    <source>
        <dbReference type="WBParaSite" id="nRc.2.0.1.t01678-RA"/>
    </source>
</evidence>
<dbReference type="AlphaFoldDB" id="A0A915HJ51"/>
<accession>A0A915HJ51</accession>
<keyword evidence="1" id="KW-1133">Transmembrane helix</keyword>
<keyword evidence="1" id="KW-0812">Transmembrane</keyword>
<dbReference type="Proteomes" id="UP000887565">
    <property type="component" value="Unplaced"/>
</dbReference>
<feature type="transmembrane region" description="Helical" evidence="1">
    <location>
        <begin position="32"/>
        <end position="56"/>
    </location>
</feature>
<organism evidence="2 3">
    <name type="scientific">Romanomermis culicivorax</name>
    <name type="common">Nematode worm</name>
    <dbReference type="NCBI Taxonomy" id="13658"/>
    <lineage>
        <taxon>Eukaryota</taxon>
        <taxon>Metazoa</taxon>
        <taxon>Ecdysozoa</taxon>
        <taxon>Nematoda</taxon>
        <taxon>Enoplea</taxon>
        <taxon>Dorylaimia</taxon>
        <taxon>Mermithida</taxon>
        <taxon>Mermithoidea</taxon>
        <taxon>Mermithidae</taxon>
        <taxon>Romanomermis</taxon>
    </lineage>
</organism>
<proteinExistence type="predicted"/>
<reference evidence="3" key="1">
    <citation type="submission" date="2022-11" db="UniProtKB">
        <authorList>
            <consortium name="WormBaseParasite"/>
        </authorList>
    </citation>
    <scope>IDENTIFICATION</scope>
</reference>
<protein>
    <submittedName>
        <fullName evidence="3">Uncharacterized protein</fullName>
    </submittedName>
</protein>
<sequence length="165" mass="19321">MKLKNKQLQKIIKVVGARKSFRIIRYRSTRRAAMADLFFFGVGLLSVWVLIMVVYLREAWCPRCCCCFPNFFLLGRSLRSKWRGIFSFLRSKSDENNVKNDNLTMNRRIRCKNLSSNLPFTIIRENNSEKSTPACQKTIFEDDCWSTNIVESKKGRSTSWLTSEI</sequence>
<name>A0A915HJ51_ROMCU</name>
<dbReference type="WBParaSite" id="nRc.2.0.1.t01678-RA">
    <property type="protein sequence ID" value="nRc.2.0.1.t01678-RA"/>
    <property type="gene ID" value="nRc.2.0.1.g01678"/>
</dbReference>
<keyword evidence="1" id="KW-0472">Membrane</keyword>
<evidence type="ECO:0000256" key="1">
    <source>
        <dbReference type="SAM" id="Phobius"/>
    </source>
</evidence>
<evidence type="ECO:0000313" key="2">
    <source>
        <dbReference type="Proteomes" id="UP000887565"/>
    </source>
</evidence>
<keyword evidence="2" id="KW-1185">Reference proteome</keyword>